<evidence type="ECO:0000259" key="10">
    <source>
        <dbReference type="PROSITE" id="PS50184"/>
    </source>
</evidence>
<proteinExistence type="predicted"/>
<dbReference type="PROSITE" id="PS50184">
    <property type="entry name" value="VWFC_2"/>
    <property type="match status" value="1"/>
</dbReference>
<dbReference type="InterPro" id="IPR050941">
    <property type="entry name" value="CCN"/>
</dbReference>
<organism evidence="12">
    <name type="scientific">Pundamilia nyererei</name>
    <dbReference type="NCBI Taxonomy" id="303518"/>
    <lineage>
        <taxon>Eukaryota</taxon>
        <taxon>Metazoa</taxon>
        <taxon>Chordata</taxon>
        <taxon>Craniata</taxon>
        <taxon>Vertebrata</taxon>
        <taxon>Euteleostomi</taxon>
        <taxon>Actinopterygii</taxon>
        <taxon>Neopterygii</taxon>
        <taxon>Teleostei</taxon>
        <taxon>Neoteleostei</taxon>
        <taxon>Acanthomorphata</taxon>
        <taxon>Ovalentaria</taxon>
        <taxon>Cichlomorphae</taxon>
        <taxon>Cichliformes</taxon>
        <taxon>Cichlidae</taxon>
        <taxon>African cichlids</taxon>
        <taxon>Pseudocrenilabrinae</taxon>
        <taxon>Haplochromini</taxon>
        <taxon>Pundamilia</taxon>
    </lineage>
</organism>
<dbReference type="PROSITE" id="PS01208">
    <property type="entry name" value="VWFC_1"/>
    <property type="match status" value="1"/>
</dbReference>
<dbReference type="SMART" id="SM00121">
    <property type="entry name" value="IB"/>
    <property type="match status" value="1"/>
</dbReference>
<evidence type="ECO:0000256" key="5">
    <source>
        <dbReference type="ARBA" id="ARBA00022729"/>
    </source>
</evidence>
<feature type="domain" description="VWFC" evidence="10">
    <location>
        <begin position="81"/>
        <end position="147"/>
    </location>
</feature>
<dbReference type="SMART" id="SM00214">
    <property type="entry name" value="VWC"/>
    <property type="match status" value="1"/>
</dbReference>
<dbReference type="GO" id="GO:0005178">
    <property type="term" value="F:integrin binding"/>
    <property type="evidence" value="ECO:0007669"/>
    <property type="project" value="TreeGrafter"/>
</dbReference>
<dbReference type="InterPro" id="IPR006207">
    <property type="entry name" value="Cys_knot_C"/>
</dbReference>
<dbReference type="PROSITE" id="PS51323">
    <property type="entry name" value="IGFBP_N_2"/>
    <property type="match status" value="1"/>
</dbReference>
<dbReference type="InterPro" id="IPR043973">
    <property type="entry name" value="TSP1_CCN"/>
</dbReference>
<dbReference type="SUPFAM" id="SSF82895">
    <property type="entry name" value="TSP-1 type 1 repeat"/>
    <property type="match status" value="1"/>
</dbReference>
<dbReference type="GO" id="GO:0002062">
    <property type="term" value="P:chondrocyte differentiation"/>
    <property type="evidence" value="ECO:0007669"/>
    <property type="project" value="TreeGrafter"/>
</dbReference>
<dbReference type="Pfam" id="PF00093">
    <property type="entry name" value="VWC"/>
    <property type="match status" value="1"/>
</dbReference>
<evidence type="ECO:0000256" key="7">
    <source>
        <dbReference type="ARBA" id="ARBA00023180"/>
    </source>
</evidence>
<keyword evidence="5" id="KW-0732">Signal</keyword>
<keyword evidence="6" id="KW-1015">Disulfide bond</keyword>
<dbReference type="Gene3D" id="2.20.100.10">
    <property type="entry name" value="Thrombospondin type-1 (TSP1) repeat"/>
    <property type="match status" value="1"/>
</dbReference>
<gene>
    <name evidence="12" type="primary">CCN3</name>
</gene>
<dbReference type="Pfam" id="PF19035">
    <property type="entry name" value="TSP1_CCN"/>
    <property type="match status" value="1"/>
</dbReference>
<dbReference type="InterPro" id="IPR001007">
    <property type="entry name" value="VWF_dom"/>
</dbReference>
<comment type="caution">
    <text evidence="8">Lacks conserved residue(s) required for the propagation of feature annotation.</text>
</comment>
<feature type="domain" description="CTCK" evidence="9">
    <location>
        <begin position="231"/>
        <end position="305"/>
    </location>
</feature>
<dbReference type="SUPFAM" id="SSF57603">
    <property type="entry name" value="FnI-like domain"/>
    <property type="match status" value="1"/>
</dbReference>
<keyword evidence="3" id="KW-0963">Cytoplasm</keyword>
<evidence type="ECO:0000256" key="8">
    <source>
        <dbReference type="PROSITE-ProRule" id="PRU00039"/>
    </source>
</evidence>
<dbReference type="Ensembl" id="ENSPNYT00000004363.1">
    <property type="protein sequence ID" value="ENSPNYP00000004255.1"/>
    <property type="gene ID" value="ENSPNYG00000002973.1"/>
</dbReference>
<protein>
    <submittedName>
        <fullName evidence="12">Cellular communication network factor 3</fullName>
    </submittedName>
</protein>
<dbReference type="PROSITE" id="PS01185">
    <property type="entry name" value="CTCK_1"/>
    <property type="match status" value="1"/>
</dbReference>
<dbReference type="InterPro" id="IPR036383">
    <property type="entry name" value="TSP1_rpt_sf"/>
</dbReference>
<reference evidence="12" key="1">
    <citation type="submission" date="2023-09" db="UniProtKB">
        <authorList>
            <consortium name="Ensembl"/>
        </authorList>
    </citation>
    <scope>IDENTIFICATION</scope>
</reference>
<sequence length="323" mass="36144">VFTLVWCQVCPRRCQCPKEPPMCPPGVPLVLDDCICCLVCARQKGQACSDMNPCDTRKGLQCDYSADIHKRTGICTAPKVAVCVIDGSVYQNGQTFFPSCKYQCICRDGQVACVSRCNVDVMLPGPDCPMPRRIQVPGECCEKWVCEPQNKETVLQHESGMSYRQEETVSFDAWDRSLNCIEQTTEWGACSQTCGMGVSTRVTNKNSRCEMQVQLTQLAQKVQSDYFPDRCQKMVRSSKAIHLSYKNCTSVQAYKPRFCGSCTDGRCCTPHRTKTALVEFQCANGKTTRRPVMVITTCACHRHCPRDNAAWPPSELGYTGMRI</sequence>
<evidence type="ECO:0000256" key="2">
    <source>
        <dbReference type="ARBA" id="ARBA00004613"/>
    </source>
</evidence>
<evidence type="ECO:0000256" key="3">
    <source>
        <dbReference type="ARBA" id="ARBA00022490"/>
    </source>
</evidence>
<dbReference type="GO" id="GO:0008201">
    <property type="term" value="F:heparin binding"/>
    <property type="evidence" value="ECO:0007669"/>
    <property type="project" value="TreeGrafter"/>
</dbReference>
<dbReference type="PANTHER" id="PTHR11348:SF8">
    <property type="entry name" value="CCN FAMILY MEMBER 3"/>
    <property type="match status" value="1"/>
</dbReference>
<dbReference type="InterPro" id="IPR000867">
    <property type="entry name" value="IGFBP-like"/>
</dbReference>
<dbReference type="PROSITE" id="PS01225">
    <property type="entry name" value="CTCK_2"/>
    <property type="match status" value="1"/>
</dbReference>
<dbReference type="InterPro" id="IPR009030">
    <property type="entry name" value="Growth_fac_rcpt_cys_sf"/>
</dbReference>
<dbReference type="GO" id="GO:0007165">
    <property type="term" value="P:signal transduction"/>
    <property type="evidence" value="ECO:0007669"/>
    <property type="project" value="InterPro"/>
</dbReference>
<dbReference type="SUPFAM" id="SSF57184">
    <property type="entry name" value="Growth factor receptor domain"/>
    <property type="match status" value="1"/>
</dbReference>
<dbReference type="InterPro" id="IPR012395">
    <property type="entry name" value="IGFBP_CNN"/>
</dbReference>
<dbReference type="Pfam" id="PF00007">
    <property type="entry name" value="Cys_knot"/>
    <property type="match status" value="1"/>
</dbReference>
<evidence type="ECO:0000256" key="1">
    <source>
        <dbReference type="ARBA" id="ARBA00004496"/>
    </source>
</evidence>
<feature type="domain" description="IGFBP N-terminal" evidence="11">
    <location>
        <begin position="6"/>
        <end position="78"/>
    </location>
</feature>
<dbReference type="GO" id="GO:0031012">
    <property type="term" value="C:extracellular matrix"/>
    <property type="evidence" value="ECO:0007669"/>
    <property type="project" value="TreeGrafter"/>
</dbReference>
<evidence type="ECO:0000259" key="11">
    <source>
        <dbReference type="PROSITE" id="PS51323"/>
    </source>
</evidence>
<keyword evidence="7" id="KW-0325">Glycoprotein</keyword>
<name>A0A3B4F172_9CICH</name>
<dbReference type="Pfam" id="PF00219">
    <property type="entry name" value="IGFBP"/>
    <property type="match status" value="1"/>
</dbReference>
<comment type="subcellular location">
    <subcellularLocation>
        <location evidence="1">Cytoplasm</location>
    </subcellularLocation>
    <subcellularLocation>
        <location evidence="2">Secreted</location>
    </subcellularLocation>
</comment>
<evidence type="ECO:0000313" key="12">
    <source>
        <dbReference type="Ensembl" id="ENSPNYP00000004255.1"/>
    </source>
</evidence>
<keyword evidence="4" id="KW-0964">Secreted</keyword>
<dbReference type="PIRSF" id="PIRSF036495">
    <property type="entry name" value="IGFBP_rP_CNN"/>
    <property type="match status" value="1"/>
</dbReference>
<dbReference type="GO" id="GO:0005737">
    <property type="term" value="C:cytoplasm"/>
    <property type="evidence" value="ECO:0007669"/>
    <property type="project" value="UniProtKB-SubCell"/>
</dbReference>
<accession>A0A3B4F172</accession>
<dbReference type="InterPro" id="IPR006208">
    <property type="entry name" value="Glyco_hormone_CN"/>
</dbReference>
<dbReference type="GO" id="GO:0007155">
    <property type="term" value="P:cell adhesion"/>
    <property type="evidence" value="ECO:0007669"/>
    <property type="project" value="TreeGrafter"/>
</dbReference>
<dbReference type="GO" id="GO:0045597">
    <property type="term" value="P:positive regulation of cell differentiation"/>
    <property type="evidence" value="ECO:0007669"/>
    <property type="project" value="TreeGrafter"/>
</dbReference>
<dbReference type="GO" id="GO:0005615">
    <property type="term" value="C:extracellular space"/>
    <property type="evidence" value="ECO:0007669"/>
    <property type="project" value="TreeGrafter"/>
</dbReference>
<dbReference type="GeneTree" id="ENSGT00940000159963"/>
<evidence type="ECO:0000259" key="9">
    <source>
        <dbReference type="PROSITE" id="PS01225"/>
    </source>
</evidence>
<dbReference type="PANTHER" id="PTHR11348">
    <property type="entry name" value="CONNECTIVE TISSUE GROWTH FACTOR-RELATED"/>
    <property type="match status" value="1"/>
</dbReference>
<evidence type="ECO:0000256" key="6">
    <source>
        <dbReference type="ARBA" id="ARBA00023157"/>
    </source>
</evidence>
<dbReference type="AlphaFoldDB" id="A0A3B4F172"/>
<evidence type="ECO:0000256" key="4">
    <source>
        <dbReference type="ARBA" id="ARBA00022525"/>
    </source>
</evidence>
<dbReference type="SMART" id="SM00041">
    <property type="entry name" value="CT"/>
    <property type="match status" value="1"/>
</dbReference>